<dbReference type="Pfam" id="PF13385">
    <property type="entry name" value="Laminin_G_3"/>
    <property type="match status" value="2"/>
</dbReference>
<sequence length="902" mass="93958">MWMAQTGNNDQFTFAAGFGRTSDGSNGETSGLGYDYLMMQPTRGGGDGSRGAISFGTFDGEVGVTDGSRDLNDGGLHHVVMTVNATDLAYYVDGMQIGVAPLSTIAGASLANVSNDLAYLGRALYPDPYFEGSIYEFSIWDNALSEAEVATRFTDGCIDNCGSRYLEINRISGEAQLINSLSDESIISYSLSSAAGSLNPAGWTSIADTGDANSGGSIDADDIWTVTSATGNNLAEEEPVGGGGPDDGAPLGGGFSLGNVWSKSRFEDVTLSLTILNPDFTERVENLSVQFVGNGGEAFSRSDLDVDGDIDADDYSALLSFHLNPLPGTTAFETAPFGDIDGDLDNDFDDFRLFKNDFIAANGAAAFAALSAVPEPSAALLALVAVASLAARRRCAAITAVAAVIGGDHSTDAVTIAHWDFETDLIAGTAVNGQNVSHPSINGAFDAAIQDISGNGNHLSRFSQDGAGFAVMQFSNVVSPSNRTGSNLSIVGAPGDCCEVLSSDGDLEVGGVKVADTLSAWTIEASVNFTDSAGWQTIVGKDGIGQATAGDVNQAPLYFQKKGDGTEQFRINYVDVTGATHIVDSTTTAVAGEWYNLAATNDGNTLRIYVNGVEEGMLDITTSADTRMAALNEAGFAGDDATSDAPYAWTVARGMYNDAHGDRVNGYIDDVRISDEALTPDQLLNDTIAGLTLVVNHTTGGVFIRNDKGQAASFDYYRIDSAGGALMTSDFNGSAGWDSLSDQDADAIGPGLGESWEEVAAANSSERLVEQFLQGSTGLNNGFNVSLGAPYTGGNNGDLEFFYSEAGSAALKRGTIEYTTTDPVNPEGLAGDYNSDGKVDAADYTVWRDGDSPDSSQAGYQLWRDNYGATSAAPTAAGTAPEPTAALLGAIGCSLFIGRRRR</sequence>
<reference evidence="1" key="1">
    <citation type="submission" date="2020-12" db="EMBL/GenBank/DDBJ databases">
        <authorList>
            <person name="Iha C."/>
        </authorList>
    </citation>
    <scope>NUCLEOTIDE SEQUENCE</scope>
</reference>
<dbReference type="Gene3D" id="2.60.120.200">
    <property type="match status" value="2"/>
</dbReference>
<protein>
    <recommendedName>
        <fullName evidence="3">LamG-like jellyroll fold domain-containing protein</fullName>
    </recommendedName>
</protein>
<dbReference type="EMBL" id="CAJHUC010000279">
    <property type="protein sequence ID" value="CAD7694869.1"/>
    <property type="molecule type" value="Genomic_DNA"/>
</dbReference>
<dbReference type="Proteomes" id="UP000708148">
    <property type="component" value="Unassembled WGS sequence"/>
</dbReference>
<proteinExistence type="predicted"/>
<keyword evidence="2" id="KW-1185">Reference proteome</keyword>
<gene>
    <name evidence="1" type="ORF">OSTQU699_LOCUS230</name>
</gene>
<comment type="caution">
    <text evidence="1">The sequence shown here is derived from an EMBL/GenBank/DDBJ whole genome shotgun (WGS) entry which is preliminary data.</text>
</comment>
<evidence type="ECO:0000313" key="2">
    <source>
        <dbReference type="Proteomes" id="UP000708148"/>
    </source>
</evidence>
<organism evidence="1 2">
    <name type="scientific">Ostreobium quekettii</name>
    <dbReference type="NCBI Taxonomy" id="121088"/>
    <lineage>
        <taxon>Eukaryota</taxon>
        <taxon>Viridiplantae</taxon>
        <taxon>Chlorophyta</taxon>
        <taxon>core chlorophytes</taxon>
        <taxon>Ulvophyceae</taxon>
        <taxon>TCBD clade</taxon>
        <taxon>Bryopsidales</taxon>
        <taxon>Ostreobineae</taxon>
        <taxon>Ostreobiaceae</taxon>
        <taxon>Ostreobium</taxon>
    </lineage>
</organism>
<dbReference type="SUPFAM" id="SSF49899">
    <property type="entry name" value="Concanavalin A-like lectins/glucanases"/>
    <property type="match status" value="2"/>
</dbReference>
<dbReference type="InterPro" id="IPR013320">
    <property type="entry name" value="ConA-like_dom_sf"/>
</dbReference>
<dbReference type="PROSITE" id="PS00018">
    <property type="entry name" value="EF_HAND_1"/>
    <property type="match status" value="1"/>
</dbReference>
<accession>A0A8S1IK79</accession>
<dbReference type="AlphaFoldDB" id="A0A8S1IK79"/>
<evidence type="ECO:0008006" key="3">
    <source>
        <dbReference type="Google" id="ProtNLM"/>
    </source>
</evidence>
<evidence type="ECO:0000313" key="1">
    <source>
        <dbReference type="EMBL" id="CAD7694869.1"/>
    </source>
</evidence>
<name>A0A8S1IK79_9CHLO</name>
<dbReference type="InterPro" id="IPR018247">
    <property type="entry name" value="EF_Hand_1_Ca_BS"/>
</dbReference>